<evidence type="ECO:0000313" key="3">
    <source>
        <dbReference type="Proteomes" id="UP000254978"/>
    </source>
</evidence>
<dbReference type="InterPro" id="IPR038646">
    <property type="entry name" value="Atu4866-like_sf"/>
</dbReference>
<keyword evidence="1" id="KW-0732">Signal</keyword>
<proteinExistence type="predicted"/>
<keyword evidence="3" id="KW-1185">Reference proteome</keyword>
<organism evidence="2 3">
    <name type="scientific">Mycolicibacterium tokaiense</name>
    <dbReference type="NCBI Taxonomy" id="39695"/>
    <lineage>
        <taxon>Bacteria</taxon>
        <taxon>Bacillati</taxon>
        <taxon>Actinomycetota</taxon>
        <taxon>Actinomycetes</taxon>
        <taxon>Mycobacteriales</taxon>
        <taxon>Mycobacteriaceae</taxon>
        <taxon>Mycolicibacterium</taxon>
    </lineage>
</organism>
<accession>A0A378TCC2</accession>
<evidence type="ECO:0000313" key="2">
    <source>
        <dbReference type="EMBL" id="STZ58104.1"/>
    </source>
</evidence>
<protein>
    <submittedName>
        <fullName evidence="2">Agrobacterium tumefaciens protein Atu4866</fullName>
    </submittedName>
</protein>
<name>A0A378TCC2_9MYCO</name>
<feature type="chain" id="PRO_5016886749" evidence="1">
    <location>
        <begin position="20"/>
        <end position="110"/>
    </location>
</feature>
<dbReference type="AlphaFoldDB" id="A0A378TCC2"/>
<gene>
    <name evidence="2" type="ORF">NCTC10821_01610</name>
</gene>
<sequence>MLMLLTMVTLAACAPAGQADSAAEHPYIGMWVTADGHIRQELRADGRYDEARGSRQSAYTGSYTVSGNQIDYVDDTGFTADGTFDGDVLHHGGYLFYREGSPAHREAVGQ</sequence>
<feature type="signal peptide" evidence="1">
    <location>
        <begin position="1"/>
        <end position="19"/>
    </location>
</feature>
<evidence type="ECO:0000256" key="1">
    <source>
        <dbReference type="SAM" id="SignalP"/>
    </source>
</evidence>
<dbReference type="Gene3D" id="2.40.128.290">
    <property type="entry name" value="Uncharacterised protein Atu4866, PF11512"/>
    <property type="match status" value="1"/>
</dbReference>
<dbReference type="InterPro" id="IPR020955">
    <property type="entry name" value="Uncharacterised_Atu4866"/>
</dbReference>
<reference evidence="2 3" key="1">
    <citation type="submission" date="2018-06" db="EMBL/GenBank/DDBJ databases">
        <authorList>
            <consortium name="Pathogen Informatics"/>
            <person name="Doyle S."/>
        </authorList>
    </citation>
    <scope>NUCLEOTIDE SEQUENCE [LARGE SCALE GENOMIC DNA]</scope>
    <source>
        <strain evidence="2 3">NCTC10821</strain>
    </source>
</reference>
<dbReference type="EMBL" id="UGQT01000001">
    <property type="protein sequence ID" value="STZ58104.1"/>
    <property type="molecule type" value="Genomic_DNA"/>
</dbReference>
<dbReference type="Pfam" id="PF11512">
    <property type="entry name" value="Atu4866"/>
    <property type="match status" value="1"/>
</dbReference>
<dbReference type="Proteomes" id="UP000254978">
    <property type="component" value="Unassembled WGS sequence"/>
</dbReference>